<keyword evidence="3" id="KW-0812">Transmembrane</keyword>
<feature type="transmembrane region" description="Helical" evidence="3">
    <location>
        <begin position="43"/>
        <end position="63"/>
    </location>
</feature>
<feature type="transmembrane region" description="Helical" evidence="3">
    <location>
        <begin position="150"/>
        <end position="169"/>
    </location>
</feature>
<sequence length="406" mass="45149">MAAQSNEEPLPQLHPITGQFRDRGMEAAFRESVLGSVQRDSRLSLCIAAAILLSFSIADFSFLGVTQESWLLLAMRLTVSSCCLFFAFHLSRHPVLLTRPWLHSVAPIVIALCIILIVPLRPTTLPTQFTAVIIALLAFYLFVPNLLQGILLSSLLLTAGFLFAAWFWAGLPPVRVLTHGLLLSMANFVGFGTALRLARLERRQFALLSEERHSNHRLTSAMAEQQRLEEQLRHRAERDDLTGIANRRHFMERAQGAWAEARAQGRPFSLCMFDLDHFKRVNDTWGHDGGDRTLQRVAAACTEALRPGDLLGRFGGEEFMVAFPDTDLEEACVLAERLRETVAGLALPEPMTGARLTVTLGVAAALSDESSLEPTIKRADDALYRGKRSGRNRVEWHTDARLVSAN</sequence>
<dbReference type="Gene3D" id="3.30.70.270">
    <property type="match status" value="1"/>
</dbReference>
<dbReference type="InterPro" id="IPR000160">
    <property type="entry name" value="GGDEF_dom"/>
</dbReference>
<feature type="domain" description="GGDEF" evidence="4">
    <location>
        <begin position="266"/>
        <end position="399"/>
    </location>
</feature>
<proteinExistence type="predicted"/>
<protein>
    <recommendedName>
        <fullName evidence="1">diguanylate cyclase</fullName>
        <ecNumber evidence="1">2.7.7.65</ecNumber>
    </recommendedName>
</protein>
<gene>
    <name evidence="5" type="ORF">P2G67_01260</name>
</gene>
<reference evidence="5 6" key="1">
    <citation type="submission" date="2023-03" db="EMBL/GenBank/DDBJ databases">
        <title>Fodinicurvata sp. CAU 1616 isolated from sea sendiment.</title>
        <authorList>
            <person name="Kim W."/>
        </authorList>
    </citation>
    <scope>NUCLEOTIDE SEQUENCE [LARGE SCALE GENOMIC DNA]</scope>
    <source>
        <strain evidence="5 6">CAU 1616</strain>
    </source>
</reference>
<feature type="transmembrane region" description="Helical" evidence="3">
    <location>
        <begin position="125"/>
        <end position="143"/>
    </location>
</feature>
<comment type="caution">
    <text evidence="5">The sequence shown here is derived from an EMBL/GenBank/DDBJ whole genome shotgun (WGS) entry which is preliminary data.</text>
</comment>
<comment type="catalytic activity">
    <reaction evidence="2">
        <text>2 GTP = 3',3'-c-di-GMP + 2 diphosphate</text>
        <dbReference type="Rhea" id="RHEA:24898"/>
        <dbReference type="ChEBI" id="CHEBI:33019"/>
        <dbReference type="ChEBI" id="CHEBI:37565"/>
        <dbReference type="ChEBI" id="CHEBI:58805"/>
        <dbReference type="EC" id="2.7.7.65"/>
    </reaction>
</comment>
<feature type="transmembrane region" description="Helical" evidence="3">
    <location>
        <begin position="69"/>
        <end position="88"/>
    </location>
</feature>
<dbReference type="SUPFAM" id="SSF55073">
    <property type="entry name" value="Nucleotide cyclase"/>
    <property type="match status" value="1"/>
</dbReference>
<feature type="transmembrane region" description="Helical" evidence="3">
    <location>
        <begin position="181"/>
        <end position="198"/>
    </location>
</feature>
<organism evidence="5 6">
    <name type="scientific">Aquibaculum arenosum</name>
    <dbReference type="NCBI Taxonomy" id="3032591"/>
    <lineage>
        <taxon>Bacteria</taxon>
        <taxon>Pseudomonadati</taxon>
        <taxon>Pseudomonadota</taxon>
        <taxon>Alphaproteobacteria</taxon>
        <taxon>Rhodospirillales</taxon>
        <taxon>Rhodovibrionaceae</taxon>
        <taxon>Aquibaculum</taxon>
    </lineage>
</organism>
<name>A0ABT5YIG3_9PROT</name>
<evidence type="ECO:0000259" key="4">
    <source>
        <dbReference type="PROSITE" id="PS50887"/>
    </source>
</evidence>
<dbReference type="EC" id="2.7.7.65" evidence="1"/>
<evidence type="ECO:0000313" key="6">
    <source>
        <dbReference type="Proteomes" id="UP001215503"/>
    </source>
</evidence>
<feature type="transmembrane region" description="Helical" evidence="3">
    <location>
        <begin position="100"/>
        <end position="119"/>
    </location>
</feature>
<evidence type="ECO:0000256" key="2">
    <source>
        <dbReference type="ARBA" id="ARBA00034247"/>
    </source>
</evidence>
<evidence type="ECO:0000256" key="3">
    <source>
        <dbReference type="SAM" id="Phobius"/>
    </source>
</evidence>
<dbReference type="Proteomes" id="UP001215503">
    <property type="component" value="Unassembled WGS sequence"/>
</dbReference>
<dbReference type="NCBIfam" id="TIGR00254">
    <property type="entry name" value="GGDEF"/>
    <property type="match status" value="1"/>
</dbReference>
<keyword evidence="6" id="KW-1185">Reference proteome</keyword>
<dbReference type="PANTHER" id="PTHR45138:SF9">
    <property type="entry name" value="DIGUANYLATE CYCLASE DGCM-RELATED"/>
    <property type="match status" value="1"/>
</dbReference>
<evidence type="ECO:0000313" key="5">
    <source>
        <dbReference type="EMBL" id="MDF2094600.1"/>
    </source>
</evidence>
<accession>A0ABT5YIG3</accession>
<dbReference type="InterPro" id="IPR050469">
    <property type="entry name" value="Diguanylate_Cyclase"/>
</dbReference>
<evidence type="ECO:0000256" key="1">
    <source>
        <dbReference type="ARBA" id="ARBA00012528"/>
    </source>
</evidence>
<dbReference type="InterPro" id="IPR029787">
    <property type="entry name" value="Nucleotide_cyclase"/>
</dbReference>
<dbReference type="InterPro" id="IPR043128">
    <property type="entry name" value="Rev_trsase/Diguanyl_cyclase"/>
</dbReference>
<dbReference type="RefSeq" id="WP_275819222.1">
    <property type="nucleotide sequence ID" value="NZ_JARHUD010000001.1"/>
</dbReference>
<dbReference type="PANTHER" id="PTHR45138">
    <property type="entry name" value="REGULATORY COMPONENTS OF SENSORY TRANSDUCTION SYSTEM"/>
    <property type="match status" value="1"/>
</dbReference>
<dbReference type="EMBL" id="JARHUD010000001">
    <property type="protein sequence ID" value="MDF2094600.1"/>
    <property type="molecule type" value="Genomic_DNA"/>
</dbReference>
<keyword evidence="3" id="KW-1133">Transmembrane helix</keyword>
<keyword evidence="3" id="KW-0472">Membrane</keyword>
<dbReference type="CDD" id="cd01949">
    <property type="entry name" value="GGDEF"/>
    <property type="match status" value="1"/>
</dbReference>
<dbReference type="SMART" id="SM00267">
    <property type="entry name" value="GGDEF"/>
    <property type="match status" value="1"/>
</dbReference>
<dbReference type="Pfam" id="PF00990">
    <property type="entry name" value="GGDEF"/>
    <property type="match status" value="1"/>
</dbReference>
<dbReference type="PROSITE" id="PS50887">
    <property type="entry name" value="GGDEF"/>
    <property type="match status" value="1"/>
</dbReference>